<reference evidence="2" key="1">
    <citation type="submission" date="2017-02" db="EMBL/GenBank/DDBJ databases">
        <title>Comparative genomics and description of representatives of a novel lineage of planctomycetes thriving in anoxic sediments.</title>
        <authorList>
            <person name="Spring S."/>
            <person name="Bunk B."/>
            <person name="Sproer C."/>
        </authorList>
    </citation>
    <scope>NUCLEOTIDE SEQUENCE [LARGE SCALE GENOMIC DNA]</scope>
    <source>
        <strain evidence="2">ST-NAGAB-D1</strain>
    </source>
</reference>
<evidence type="ECO:0000313" key="1">
    <source>
        <dbReference type="EMBL" id="AQT67559.1"/>
    </source>
</evidence>
<dbReference type="KEGG" id="alus:STSP2_00707"/>
<organism evidence="1 2">
    <name type="scientific">Anaerohalosphaera lusitana</name>
    <dbReference type="NCBI Taxonomy" id="1936003"/>
    <lineage>
        <taxon>Bacteria</taxon>
        <taxon>Pseudomonadati</taxon>
        <taxon>Planctomycetota</taxon>
        <taxon>Phycisphaerae</taxon>
        <taxon>Sedimentisphaerales</taxon>
        <taxon>Anaerohalosphaeraceae</taxon>
        <taxon>Anaerohalosphaera</taxon>
    </lineage>
</organism>
<name>A0A1U9NI07_9BACT</name>
<sequence>MPVPVFFVNAMKKTIQQIAREDGRYDPKALEFIYEGLGQTVANLKKDQLPETESRHITGQELAWGLGDLAQQRWGRLAKLVLNQWGLHTTRDFGEIVYLMIGHNWMSAQEEDRIEDFDDVFDFERVFEKEFRFEPQ</sequence>
<dbReference type="Proteomes" id="UP000189674">
    <property type="component" value="Chromosome"/>
</dbReference>
<proteinExistence type="predicted"/>
<gene>
    <name evidence="1" type="ORF">STSP2_00707</name>
</gene>
<dbReference type="AlphaFoldDB" id="A0A1U9NI07"/>
<dbReference type="STRING" id="1936003.STSP2_00707"/>
<evidence type="ECO:0000313" key="2">
    <source>
        <dbReference type="Proteomes" id="UP000189674"/>
    </source>
</evidence>
<accession>A0A1U9NI07</accession>
<dbReference type="NCBIfam" id="TIGR04138">
    <property type="entry name" value="Plancto_Ver_chp"/>
    <property type="match status" value="1"/>
</dbReference>
<keyword evidence="2" id="KW-1185">Reference proteome</keyword>
<dbReference type="InterPro" id="IPR026406">
    <property type="entry name" value="Ver/Plancto_CHP"/>
</dbReference>
<dbReference type="EMBL" id="CP019791">
    <property type="protein sequence ID" value="AQT67559.1"/>
    <property type="molecule type" value="Genomic_DNA"/>
</dbReference>
<dbReference type="OrthoDB" id="282243at2"/>
<protein>
    <submittedName>
        <fullName evidence="1">Protein restricted to Verrucomicrobia-Planctomycetes group</fullName>
    </submittedName>
</protein>